<dbReference type="AlphaFoldDB" id="A0AA36BCC9"/>
<protein>
    <submittedName>
        <fullName evidence="1">Uncharacterized protein</fullName>
    </submittedName>
</protein>
<keyword evidence="2" id="KW-1185">Reference proteome</keyword>
<dbReference type="Proteomes" id="UP001162480">
    <property type="component" value="Chromosome 12"/>
</dbReference>
<dbReference type="EMBL" id="OX597825">
    <property type="protein sequence ID" value="CAI9730991.1"/>
    <property type="molecule type" value="Genomic_DNA"/>
</dbReference>
<gene>
    <name evidence="1" type="ORF">OCTVUL_1B021019</name>
</gene>
<reference evidence="1" key="1">
    <citation type="submission" date="2023-08" db="EMBL/GenBank/DDBJ databases">
        <authorList>
            <person name="Alioto T."/>
            <person name="Alioto T."/>
            <person name="Gomez Garrido J."/>
        </authorList>
    </citation>
    <scope>NUCLEOTIDE SEQUENCE</scope>
</reference>
<name>A0AA36BCC9_OCTVU</name>
<accession>A0AA36BCC9</accession>
<evidence type="ECO:0000313" key="2">
    <source>
        <dbReference type="Proteomes" id="UP001162480"/>
    </source>
</evidence>
<evidence type="ECO:0000313" key="1">
    <source>
        <dbReference type="EMBL" id="CAI9730991.1"/>
    </source>
</evidence>
<sequence>MRLVASFPKSNSDGKPGQQGQVWNLEFVIAKKEKKNTERNDDVVENIVVEFYIVRNTGKSEKQERKKLQTFVKLS</sequence>
<proteinExistence type="predicted"/>
<organism evidence="1 2">
    <name type="scientific">Octopus vulgaris</name>
    <name type="common">Common octopus</name>
    <dbReference type="NCBI Taxonomy" id="6645"/>
    <lineage>
        <taxon>Eukaryota</taxon>
        <taxon>Metazoa</taxon>
        <taxon>Spiralia</taxon>
        <taxon>Lophotrochozoa</taxon>
        <taxon>Mollusca</taxon>
        <taxon>Cephalopoda</taxon>
        <taxon>Coleoidea</taxon>
        <taxon>Octopodiformes</taxon>
        <taxon>Octopoda</taxon>
        <taxon>Incirrata</taxon>
        <taxon>Octopodidae</taxon>
        <taxon>Octopus</taxon>
    </lineage>
</organism>